<organism evidence="6 7">
    <name type="scientific">Mycena venus</name>
    <dbReference type="NCBI Taxonomy" id="2733690"/>
    <lineage>
        <taxon>Eukaryota</taxon>
        <taxon>Fungi</taxon>
        <taxon>Dikarya</taxon>
        <taxon>Basidiomycota</taxon>
        <taxon>Agaricomycotina</taxon>
        <taxon>Agaricomycetes</taxon>
        <taxon>Agaricomycetidae</taxon>
        <taxon>Agaricales</taxon>
        <taxon>Marasmiineae</taxon>
        <taxon>Mycenaceae</taxon>
        <taxon>Mycena</taxon>
    </lineage>
</organism>
<name>A0A8H6XCA2_9AGAR</name>
<protein>
    <submittedName>
        <fullName evidence="6">MYND-type domain-containing protein</fullName>
    </submittedName>
</protein>
<evidence type="ECO:0000256" key="1">
    <source>
        <dbReference type="ARBA" id="ARBA00022723"/>
    </source>
</evidence>
<dbReference type="Gene3D" id="6.10.140.2220">
    <property type="match status" value="1"/>
</dbReference>
<dbReference type="SUPFAM" id="SSF144232">
    <property type="entry name" value="HIT/MYND zinc finger-like"/>
    <property type="match status" value="1"/>
</dbReference>
<dbReference type="Pfam" id="PF01753">
    <property type="entry name" value="zf-MYND"/>
    <property type="match status" value="1"/>
</dbReference>
<dbReference type="GO" id="GO:0008270">
    <property type="term" value="F:zinc ion binding"/>
    <property type="evidence" value="ECO:0007669"/>
    <property type="project" value="UniProtKB-KW"/>
</dbReference>
<dbReference type="PROSITE" id="PS50865">
    <property type="entry name" value="ZF_MYND_2"/>
    <property type="match status" value="1"/>
</dbReference>
<keyword evidence="3" id="KW-0862">Zinc</keyword>
<evidence type="ECO:0000259" key="5">
    <source>
        <dbReference type="PROSITE" id="PS50865"/>
    </source>
</evidence>
<keyword evidence="7" id="KW-1185">Reference proteome</keyword>
<evidence type="ECO:0000313" key="6">
    <source>
        <dbReference type="EMBL" id="KAF7337891.1"/>
    </source>
</evidence>
<dbReference type="OrthoDB" id="2998255at2759"/>
<dbReference type="Proteomes" id="UP000620124">
    <property type="component" value="Unassembled WGS sequence"/>
</dbReference>
<evidence type="ECO:0000256" key="2">
    <source>
        <dbReference type="ARBA" id="ARBA00022771"/>
    </source>
</evidence>
<keyword evidence="1" id="KW-0479">Metal-binding</keyword>
<dbReference type="EMBL" id="JACAZI010000021">
    <property type="protein sequence ID" value="KAF7337891.1"/>
    <property type="molecule type" value="Genomic_DNA"/>
</dbReference>
<evidence type="ECO:0000313" key="7">
    <source>
        <dbReference type="Proteomes" id="UP000620124"/>
    </source>
</evidence>
<accession>A0A8H6XCA2</accession>
<proteinExistence type="predicted"/>
<evidence type="ECO:0000256" key="3">
    <source>
        <dbReference type="ARBA" id="ARBA00022833"/>
    </source>
</evidence>
<gene>
    <name evidence="6" type="ORF">MVEN_02012200</name>
</gene>
<sequence>MDDFQFFDPDGLVKGLSSVKPMGSNQTNFRLVSAVRYERFFGESDQQRFFDVAISLLARAEQNLCVRHLIGCLTPIAYAMKDGEIWASFIAHNRSAIRLYQRPFLSALASWLSAPRSKEECKNLWGHGDASEEMDSRRCMEVGCNLKDPFVALLHDIGSRDPYEPRYMADTAFHILSTTLFSAAEEIKTTKTARRVKKVLNTAGLAEPWPVSMSDLLGGYTVDEFFQQMETWIDAWPVCSYPFCMFGSLAIVYPHHFLARIAQSTLIPMHTITLLSILDKLSRINRKSGEYLLNELASTLRLYDSLLNDLSRPLLINFISGDEIADVLTVTCSQLLQEVPRMLAKEGQGRFPGWLEGKADACTKTLLRLGSTVHACMEMADDPFEDKLDSRILDLSHAKRERASGAIAGAFDAFCSLAERQRCFAPGCMGTAAVAVLQKCSKCKRVLYCSTTCQREAWKHQAAPHKDLCKHAALLADHTGVSSRPQPSELDSFYQRVDGNEDMEKVAKEFRECFENLVNALV</sequence>
<evidence type="ECO:0000256" key="4">
    <source>
        <dbReference type="PROSITE-ProRule" id="PRU00134"/>
    </source>
</evidence>
<reference evidence="6" key="1">
    <citation type="submission" date="2020-05" db="EMBL/GenBank/DDBJ databases">
        <title>Mycena genomes resolve the evolution of fungal bioluminescence.</title>
        <authorList>
            <person name="Tsai I.J."/>
        </authorList>
    </citation>
    <scope>NUCLEOTIDE SEQUENCE</scope>
    <source>
        <strain evidence="6">CCC161011</strain>
    </source>
</reference>
<keyword evidence="2 4" id="KW-0863">Zinc-finger</keyword>
<feature type="domain" description="MYND-type" evidence="5">
    <location>
        <begin position="425"/>
        <end position="469"/>
    </location>
</feature>
<comment type="caution">
    <text evidence="6">The sequence shown here is derived from an EMBL/GenBank/DDBJ whole genome shotgun (WGS) entry which is preliminary data.</text>
</comment>
<dbReference type="AlphaFoldDB" id="A0A8H6XCA2"/>
<dbReference type="InterPro" id="IPR002893">
    <property type="entry name" value="Znf_MYND"/>
</dbReference>